<name>A0AB39WDZ5_9FLAO</name>
<sequence>MNGFFGILNLNNGNFREVTTNYLNTKLLNRENTLLINDEILLQNFTTSTVKNDNYPNLYFAGWCRLDNIEELQIQFNLDSKAVEQEVILAAYKQWEADCVKHLIGDFSFAIWDVNKKNLFLAKDQMGIRPLFYTEQEGLLYFSTTIPAIKSALIQKPGLNEEYIAKELLNYPQKVEDCFFKDIKRLKPAHYLSIGAEGKLEEILYWELETVDLSHCKTNEDYYALLRTTLETAIQSRIRGKKNVGCQLSGGMDSSAITVLLSRIMDKNKLHTYSFILDETTKAYSDNGIDEQGTQEEIINYADLIRENHHPITSFHYKDVFEEFVKKNEIMGGYANSDCIWQDSLYKVAAEQNQVEVIFSGFPGDEGVSQNGNNYFYDYLNEFNIKGLFRFLIDFRRGAILKTIHYFRAKNKKNTTSDYSIIREKRNLLNPNSIFYKNLKDGLFAFNPSFKNWQKEQICTAHVCLRIESEGAYANQYGVETVYPLADIRLLEIMYSLPADLFKPKPYSRALFRNLAVGILPDKVRLQPKRSGAKTLAFADYWIHTKSEELKNYKIKNHTGLMISEEEYKNKEAENEFMKMKRYNTLKEIDYLIDLNI</sequence>
<dbReference type="InterPro" id="IPR017932">
    <property type="entry name" value="GATase_2_dom"/>
</dbReference>
<dbReference type="InterPro" id="IPR051786">
    <property type="entry name" value="ASN_synthetase/amidase"/>
</dbReference>
<dbReference type="AlphaFoldDB" id="A0AB39WDZ5"/>
<organism evidence="5">
    <name type="scientific">Flavobacterium sp. WC2416</name>
    <dbReference type="NCBI Taxonomy" id="3234141"/>
    <lineage>
        <taxon>Bacteria</taxon>
        <taxon>Pseudomonadati</taxon>
        <taxon>Bacteroidota</taxon>
        <taxon>Flavobacteriia</taxon>
        <taxon>Flavobacteriales</taxon>
        <taxon>Flavobacteriaceae</taxon>
        <taxon>Flavobacterium</taxon>
    </lineage>
</organism>
<evidence type="ECO:0000256" key="2">
    <source>
        <dbReference type="ARBA" id="ARBA00012737"/>
    </source>
</evidence>
<dbReference type="EMBL" id="CP165626">
    <property type="protein sequence ID" value="XDU99210.1"/>
    <property type="molecule type" value="Genomic_DNA"/>
</dbReference>
<dbReference type="InterPro" id="IPR029055">
    <property type="entry name" value="Ntn_hydrolases_N"/>
</dbReference>
<comment type="pathway">
    <text evidence="1">Amino-acid biosynthesis; L-asparagine biosynthesis; L-asparagine from L-aspartate (L-Gln route): step 1/1.</text>
</comment>
<dbReference type="InterPro" id="IPR014729">
    <property type="entry name" value="Rossmann-like_a/b/a_fold"/>
</dbReference>
<evidence type="ECO:0000259" key="4">
    <source>
        <dbReference type="PROSITE" id="PS51278"/>
    </source>
</evidence>
<dbReference type="SUPFAM" id="SSF56235">
    <property type="entry name" value="N-terminal nucleophile aminohydrolases (Ntn hydrolases)"/>
    <property type="match status" value="1"/>
</dbReference>
<gene>
    <name evidence="5" type="ORF">AB3G39_02320</name>
</gene>
<dbReference type="GO" id="GO:0006529">
    <property type="term" value="P:asparagine biosynthetic process"/>
    <property type="evidence" value="ECO:0007669"/>
    <property type="project" value="InterPro"/>
</dbReference>
<dbReference type="InterPro" id="IPR001962">
    <property type="entry name" value="Asn_synthase"/>
</dbReference>
<dbReference type="EC" id="6.3.5.4" evidence="2"/>
<accession>A0AB39WDZ5</accession>
<evidence type="ECO:0000313" key="5">
    <source>
        <dbReference type="EMBL" id="XDU99210.1"/>
    </source>
</evidence>
<dbReference type="Gene3D" id="3.60.20.10">
    <property type="entry name" value="Glutamine Phosphoribosylpyrophosphate, subunit 1, domain 1"/>
    <property type="match status" value="1"/>
</dbReference>
<dbReference type="RefSeq" id="WP_369765911.1">
    <property type="nucleotide sequence ID" value="NZ_CP165626.1"/>
</dbReference>
<dbReference type="PANTHER" id="PTHR43284">
    <property type="entry name" value="ASPARAGINE SYNTHETASE (GLUTAMINE-HYDROLYZING)"/>
    <property type="match status" value="1"/>
</dbReference>
<evidence type="ECO:0000256" key="3">
    <source>
        <dbReference type="ARBA" id="ARBA00048741"/>
    </source>
</evidence>
<dbReference type="SUPFAM" id="SSF52402">
    <property type="entry name" value="Adenine nucleotide alpha hydrolases-like"/>
    <property type="match status" value="1"/>
</dbReference>
<comment type="catalytic activity">
    <reaction evidence="3">
        <text>L-aspartate + L-glutamine + ATP + H2O = L-asparagine + L-glutamate + AMP + diphosphate + H(+)</text>
        <dbReference type="Rhea" id="RHEA:12228"/>
        <dbReference type="ChEBI" id="CHEBI:15377"/>
        <dbReference type="ChEBI" id="CHEBI:15378"/>
        <dbReference type="ChEBI" id="CHEBI:29985"/>
        <dbReference type="ChEBI" id="CHEBI:29991"/>
        <dbReference type="ChEBI" id="CHEBI:30616"/>
        <dbReference type="ChEBI" id="CHEBI:33019"/>
        <dbReference type="ChEBI" id="CHEBI:58048"/>
        <dbReference type="ChEBI" id="CHEBI:58359"/>
        <dbReference type="ChEBI" id="CHEBI:456215"/>
        <dbReference type="EC" id="6.3.5.4"/>
    </reaction>
</comment>
<protein>
    <recommendedName>
        <fullName evidence="2">asparagine synthase (glutamine-hydrolyzing)</fullName>
        <ecNumber evidence="2">6.3.5.4</ecNumber>
    </recommendedName>
</protein>
<proteinExistence type="predicted"/>
<dbReference type="Pfam" id="PF13537">
    <property type="entry name" value="GATase_7"/>
    <property type="match status" value="1"/>
</dbReference>
<dbReference type="Gene3D" id="3.40.50.620">
    <property type="entry name" value="HUPs"/>
    <property type="match status" value="1"/>
</dbReference>
<dbReference type="Pfam" id="PF00733">
    <property type="entry name" value="Asn_synthase"/>
    <property type="match status" value="1"/>
</dbReference>
<dbReference type="PROSITE" id="PS51278">
    <property type="entry name" value="GATASE_TYPE_2"/>
    <property type="match status" value="1"/>
</dbReference>
<feature type="domain" description="Glutamine amidotransferase type-2" evidence="4">
    <location>
        <begin position="1"/>
        <end position="197"/>
    </location>
</feature>
<evidence type="ECO:0000256" key="1">
    <source>
        <dbReference type="ARBA" id="ARBA00005187"/>
    </source>
</evidence>
<dbReference type="GO" id="GO:0004066">
    <property type="term" value="F:asparagine synthase (glutamine-hydrolyzing) activity"/>
    <property type="evidence" value="ECO:0007669"/>
    <property type="project" value="UniProtKB-EC"/>
</dbReference>
<reference evidence="5" key="1">
    <citation type="submission" date="2024-07" db="EMBL/GenBank/DDBJ databases">
        <authorList>
            <person name="Biller S.J."/>
        </authorList>
    </citation>
    <scope>NUCLEOTIDE SEQUENCE</scope>
    <source>
        <strain evidence="5">WC2416</strain>
    </source>
</reference>
<dbReference type="PANTHER" id="PTHR43284:SF1">
    <property type="entry name" value="ASPARAGINE SYNTHETASE"/>
    <property type="match status" value="1"/>
</dbReference>